<evidence type="ECO:0000313" key="4">
    <source>
        <dbReference type="Proteomes" id="UP000199029"/>
    </source>
</evidence>
<dbReference type="STRING" id="1227077.SAMN04515668_4109"/>
<dbReference type="Proteomes" id="UP000199029">
    <property type="component" value="Unassembled WGS sequence"/>
</dbReference>
<feature type="domain" description="YokE-like PH" evidence="2">
    <location>
        <begin position="30"/>
        <end position="122"/>
    </location>
</feature>
<dbReference type="Pfam" id="PF14470">
    <property type="entry name" value="bPH_3"/>
    <property type="match status" value="1"/>
</dbReference>
<reference evidence="4" key="1">
    <citation type="submission" date="2016-10" db="EMBL/GenBank/DDBJ databases">
        <authorList>
            <person name="Varghese N."/>
            <person name="Submissions S."/>
        </authorList>
    </citation>
    <scope>NUCLEOTIDE SEQUENCE [LARGE SCALE GENOMIC DNA]</scope>
    <source>
        <strain evidence="4">OR362-8,ATCC BAA-1266,JCM 13504</strain>
    </source>
</reference>
<accession>A0A1I6B014</accession>
<evidence type="ECO:0000313" key="3">
    <source>
        <dbReference type="EMBL" id="SFQ74266.1"/>
    </source>
</evidence>
<gene>
    <name evidence="3" type="ORF">SAMN04515668_4109</name>
</gene>
<feature type="region of interest" description="Disordered" evidence="1">
    <location>
        <begin position="151"/>
        <end position="198"/>
    </location>
</feature>
<dbReference type="AlphaFoldDB" id="A0A1I6B014"/>
<feature type="compositionally biased region" description="Pro residues" evidence="1">
    <location>
        <begin position="156"/>
        <end position="165"/>
    </location>
</feature>
<evidence type="ECO:0000259" key="2">
    <source>
        <dbReference type="Pfam" id="PF14470"/>
    </source>
</evidence>
<dbReference type="InterPro" id="IPR039519">
    <property type="entry name" value="YokE-like_PH"/>
</dbReference>
<proteinExistence type="predicted"/>
<organism evidence="3 4">
    <name type="scientific">Hymenobacter arizonensis</name>
    <name type="common">Siccationidurans arizonensis</name>
    <dbReference type="NCBI Taxonomy" id="1227077"/>
    <lineage>
        <taxon>Bacteria</taxon>
        <taxon>Pseudomonadati</taxon>
        <taxon>Bacteroidota</taxon>
        <taxon>Cytophagia</taxon>
        <taxon>Cytophagales</taxon>
        <taxon>Hymenobacteraceae</taxon>
        <taxon>Hymenobacter</taxon>
    </lineage>
</organism>
<keyword evidence="4" id="KW-1185">Reference proteome</keyword>
<dbReference type="OrthoDB" id="669357at2"/>
<name>A0A1I6B014_HYMAR</name>
<sequence length="198" mass="22282">MVSCTHYLTEGQDPKTVEKLMGNVTVLLAAGEEIEYVAVQQKPLFNAFPDCVAVTPMRIIFCRLRNFGLSMEFKTYLWEDVQAMQFVGNVSSANITVKTARVTEIMGYLPQSQARKLHDFAKEREAEYAGQHLLRNREQATGLTSREIKISYEPSPVEPNGPLPDKPLKTDQQRKSSGKTSLHQTGYDRRGNAALPVY</sequence>
<protein>
    <submittedName>
        <fullName evidence="3">PH domain-containing protein</fullName>
    </submittedName>
</protein>
<evidence type="ECO:0000256" key="1">
    <source>
        <dbReference type="SAM" id="MobiDB-lite"/>
    </source>
</evidence>
<dbReference type="EMBL" id="FOXS01000006">
    <property type="protein sequence ID" value="SFQ74266.1"/>
    <property type="molecule type" value="Genomic_DNA"/>
</dbReference>